<accession>A0A8K1FN97</accession>
<evidence type="ECO:0000313" key="3">
    <source>
        <dbReference type="Proteomes" id="UP000794436"/>
    </source>
</evidence>
<keyword evidence="3" id="KW-1185">Reference proteome</keyword>
<sequence>MRGDTTTNKRSRYKSTYYSRKDEIDALHREAAALARQLQRLQNDDDEENKSGAASLMENAILREKLKQSGMMLAEAQSILSHRMRAQVIHPMETFIHLTKDPAERRRTLMSFRDQKLHGATEFMVKRTRFMDLRRPHRHLESCEALNGDCIVEQFAVIPFEDVASVKQVYDGLLLALFHQEYAAWEKLGVLAVCESDDADDSSISQSRYLTEMAPGVDLEKNGAMFCRCTDGSDQLRVPHGLVVTDSIDEDELYPYDSEHRLRLDLSSIKLVWPCPRHDSSQSDTVSIVRWTRARIHRPHSGLPMEIQDHVRDLVPRWSDAMNKTVREYVAQHRGLDPN</sequence>
<name>A0A8K1FN97_PYTOL</name>
<keyword evidence="1" id="KW-0175">Coiled coil</keyword>
<comment type="caution">
    <text evidence="2">The sequence shown here is derived from an EMBL/GenBank/DDBJ whole genome shotgun (WGS) entry which is preliminary data.</text>
</comment>
<reference evidence="2" key="1">
    <citation type="submission" date="2019-03" db="EMBL/GenBank/DDBJ databases">
        <title>Long read genome sequence of the mycoparasitic Pythium oligandrum ATCC 38472 isolated from sugarbeet rhizosphere.</title>
        <authorList>
            <person name="Gaulin E."/>
        </authorList>
    </citation>
    <scope>NUCLEOTIDE SEQUENCE</scope>
    <source>
        <strain evidence="2">ATCC 38472_TT</strain>
    </source>
</reference>
<dbReference type="OrthoDB" id="157554at2759"/>
<dbReference type="Proteomes" id="UP000794436">
    <property type="component" value="Unassembled WGS sequence"/>
</dbReference>
<organism evidence="2 3">
    <name type="scientific">Pythium oligandrum</name>
    <name type="common">Mycoparasitic fungus</name>
    <dbReference type="NCBI Taxonomy" id="41045"/>
    <lineage>
        <taxon>Eukaryota</taxon>
        <taxon>Sar</taxon>
        <taxon>Stramenopiles</taxon>
        <taxon>Oomycota</taxon>
        <taxon>Peronosporomycetes</taxon>
        <taxon>Pythiales</taxon>
        <taxon>Pythiaceae</taxon>
        <taxon>Pythium</taxon>
    </lineage>
</organism>
<protein>
    <submittedName>
        <fullName evidence="2">Uncharacterized protein</fullName>
    </submittedName>
</protein>
<proteinExistence type="predicted"/>
<evidence type="ECO:0000313" key="2">
    <source>
        <dbReference type="EMBL" id="TMW67094.1"/>
    </source>
</evidence>
<dbReference type="EMBL" id="SPLM01000006">
    <property type="protein sequence ID" value="TMW67094.1"/>
    <property type="molecule type" value="Genomic_DNA"/>
</dbReference>
<gene>
    <name evidence="2" type="ORF">Poli38472_012210</name>
</gene>
<dbReference type="AlphaFoldDB" id="A0A8K1FN97"/>
<evidence type="ECO:0000256" key="1">
    <source>
        <dbReference type="SAM" id="Coils"/>
    </source>
</evidence>
<feature type="coiled-coil region" evidence="1">
    <location>
        <begin position="24"/>
        <end position="51"/>
    </location>
</feature>